<feature type="chain" id="PRO_5012510513" description="DUF4142 domain-containing protein" evidence="1">
    <location>
        <begin position="22"/>
        <end position="190"/>
    </location>
</feature>
<evidence type="ECO:0000256" key="1">
    <source>
        <dbReference type="SAM" id="SignalP"/>
    </source>
</evidence>
<feature type="signal peptide" evidence="1">
    <location>
        <begin position="1"/>
        <end position="21"/>
    </location>
</feature>
<dbReference type="PROSITE" id="PS51257">
    <property type="entry name" value="PROKAR_LIPOPROTEIN"/>
    <property type="match status" value="1"/>
</dbReference>
<protein>
    <recommendedName>
        <fullName evidence="2">DUF4142 domain-containing protein</fullName>
    </recommendedName>
</protein>
<evidence type="ECO:0000313" key="3">
    <source>
        <dbReference type="EMBL" id="OWV34480.1"/>
    </source>
</evidence>
<reference evidence="4" key="1">
    <citation type="submission" date="2017-05" db="EMBL/GenBank/DDBJ databases">
        <authorList>
            <person name="Lin X."/>
        </authorList>
    </citation>
    <scope>NUCLEOTIDE SEQUENCE [LARGE SCALE GENOMIC DNA]</scope>
    <source>
        <strain evidence="4">JLT2012</strain>
    </source>
</reference>
<keyword evidence="1" id="KW-0732">Signal</keyword>
<dbReference type="AlphaFoldDB" id="A0A219B7W2"/>
<name>A0A219B7W2_9SPHN</name>
<dbReference type="RefSeq" id="WP_088713179.1">
    <property type="nucleotide sequence ID" value="NZ_NFZT01000001.1"/>
</dbReference>
<dbReference type="OrthoDB" id="221387at204457"/>
<proteinExistence type="predicted"/>
<dbReference type="Proteomes" id="UP000198462">
    <property type="component" value="Unassembled WGS sequence"/>
</dbReference>
<dbReference type="Pfam" id="PF13628">
    <property type="entry name" value="DUF4142"/>
    <property type="match status" value="1"/>
</dbReference>
<dbReference type="EMBL" id="NFZT01000001">
    <property type="protein sequence ID" value="OWV34480.1"/>
    <property type="molecule type" value="Genomic_DNA"/>
</dbReference>
<keyword evidence="4" id="KW-1185">Reference proteome</keyword>
<comment type="caution">
    <text evidence="3">The sequence shown here is derived from an EMBL/GenBank/DDBJ whole genome shotgun (WGS) entry which is preliminary data.</text>
</comment>
<gene>
    <name evidence="3" type="ORF">B5C34_14125</name>
</gene>
<evidence type="ECO:0000313" key="4">
    <source>
        <dbReference type="Proteomes" id="UP000198462"/>
    </source>
</evidence>
<sequence>MKTISVSTFLLAAVLTACSSADEPAPGPTADEEVAAAEDAEEAREQAVASSEVLTETQAFLDDLAQQGAIQVGMAKIAMDQAEREEVKAFARQAVDVHQDMLTGLRDLAEQNENFQVSTVLSDEQERNFAQLRGARSVDDMYLERTRAACDEIEAALANYADTGDFAALRQWSKQALARFEKHGEDLTTL</sequence>
<accession>A0A219B7W2</accession>
<organism evidence="3 4">
    <name type="scientific">Pacificimonas flava</name>
    <dbReference type="NCBI Taxonomy" id="1234595"/>
    <lineage>
        <taxon>Bacteria</taxon>
        <taxon>Pseudomonadati</taxon>
        <taxon>Pseudomonadota</taxon>
        <taxon>Alphaproteobacteria</taxon>
        <taxon>Sphingomonadales</taxon>
        <taxon>Sphingosinicellaceae</taxon>
        <taxon>Pacificimonas</taxon>
    </lineage>
</organism>
<feature type="domain" description="DUF4142" evidence="2">
    <location>
        <begin position="56"/>
        <end position="188"/>
    </location>
</feature>
<dbReference type="InterPro" id="IPR025419">
    <property type="entry name" value="DUF4142"/>
</dbReference>
<evidence type="ECO:0000259" key="2">
    <source>
        <dbReference type="Pfam" id="PF13628"/>
    </source>
</evidence>